<dbReference type="Proteomes" id="UP001195624">
    <property type="component" value="Unassembled WGS sequence"/>
</dbReference>
<reference evidence="2" key="2">
    <citation type="submission" date="2023-07" db="EMBL/GenBank/DDBJ databases">
        <title>Genome mining of underrepresented organisms for secondary metabolites.</title>
        <authorList>
            <person name="D'Agostino P.M."/>
        </authorList>
    </citation>
    <scope>NUCLEOTIDE SEQUENCE [LARGE SCALE GENOMIC DNA]</scope>
    <source>
        <strain evidence="2">WS4403</strain>
    </source>
</reference>
<sequence>MIGDDGLRDAITDFTQWISDIISAGHQLPAEQWNAPLFTCLITKKQFNQLNSLCQKHNWPRQRCPGITVYPRHISHILSSRAKDRLSWQDVAKIISLSYSARSQVALNKGRMQQGIVLNASEAIRIGKGKYYGMAIIQVSENSLAPVTAYHASEAKVRAITK</sequence>
<keyword evidence="2" id="KW-1185">Reference proteome</keyword>
<proteinExistence type="predicted"/>
<organism evidence="1 2">
    <name type="scientific">Winslowiella toletana</name>
    <dbReference type="NCBI Taxonomy" id="92490"/>
    <lineage>
        <taxon>Bacteria</taxon>
        <taxon>Pseudomonadati</taxon>
        <taxon>Pseudomonadota</taxon>
        <taxon>Gammaproteobacteria</taxon>
        <taxon>Enterobacterales</taxon>
        <taxon>Erwiniaceae</taxon>
        <taxon>Winslowiella</taxon>
    </lineage>
</organism>
<dbReference type="RefSeq" id="WP_017800667.1">
    <property type="nucleotide sequence ID" value="NZ_JAGGMQ010000001.1"/>
</dbReference>
<evidence type="ECO:0000313" key="1">
    <source>
        <dbReference type="EMBL" id="MBP2169220.1"/>
    </source>
</evidence>
<accession>A0ABS4P9B1</accession>
<comment type="caution">
    <text evidence="1">The sequence shown here is derived from an EMBL/GenBank/DDBJ whole genome shotgun (WGS) entry which is preliminary data.</text>
</comment>
<protein>
    <submittedName>
        <fullName evidence="1">Uncharacterized protein</fullName>
    </submittedName>
</protein>
<reference evidence="1 2" key="1">
    <citation type="submission" date="2021-03" db="EMBL/GenBank/DDBJ databases">
        <authorList>
            <person name="D'Agostino P."/>
            <person name="Huntemann M."/>
            <person name="Clum A."/>
            <person name="Spunde A."/>
            <person name="Palaniappan K."/>
            <person name="Ritter S."/>
            <person name="Mikhailova N."/>
            <person name="Chen I.-M."/>
            <person name="Stamatis D."/>
            <person name="Reddy T."/>
            <person name="O'Malley R."/>
            <person name="Daum C."/>
            <person name="Shapiro N."/>
            <person name="Ivanova N."/>
            <person name="Kyrpides N."/>
            <person name="Woyke T."/>
        </authorList>
    </citation>
    <scope>NUCLEOTIDE SEQUENCE [LARGE SCALE GENOMIC DNA]</scope>
    <source>
        <strain evidence="1 2">WS4403</strain>
    </source>
</reference>
<dbReference type="EMBL" id="JAGGMQ010000001">
    <property type="protein sequence ID" value="MBP2169220.1"/>
    <property type="molecule type" value="Genomic_DNA"/>
</dbReference>
<gene>
    <name evidence="1" type="ORF">J2125_002412</name>
</gene>
<name>A0ABS4P9B1_9GAMM</name>
<evidence type="ECO:0000313" key="2">
    <source>
        <dbReference type="Proteomes" id="UP001195624"/>
    </source>
</evidence>